<evidence type="ECO:0000256" key="8">
    <source>
        <dbReference type="ARBA" id="ARBA00032649"/>
    </source>
</evidence>
<evidence type="ECO:0000259" key="12">
    <source>
        <dbReference type="Pfam" id="PF02602"/>
    </source>
</evidence>
<evidence type="ECO:0000256" key="10">
    <source>
        <dbReference type="ARBA" id="ARBA00048617"/>
    </source>
</evidence>
<keyword evidence="6" id="KW-0627">Porphyrin biosynthesis</keyword>
<dbReference type="RefSeq" id="XP_015592497.1">
    <property type="nucleotide sequence ID" value="XM_015737011.2"/>
</dbReference>
<dbReference type="GO" id="GO:0006780">
    <property type="term" value="P:uroporphyrinogen III biosynthetic process"/>
    <property type="evidence" value="ECO:0007669"/>
    <property type="project" value="InterPro"/>
</dbReference>
<keyword evidence="4" id="KW-0350">Heme biosynthesis</keyword>
<evidence type="ECO:0000256" key="1">
    <source>
        <dbReference type="ARBA" id="ARBA00004772"/>
    </source>
</evidence>
<evidence type="ECO:0000256" key="6">
    <source>
        <dbReference type="ARBA" id="ARBA00023244"/>
    </source>
</evidence>
<evidence type="ECO:0000256" key="2">
    <source>
        <dbReference type="ARBA" id="ARBA00008133"/>
    </source>
</evidence>
<evidence type="ECO:0000256" key="7">
    <source>
        <dbReference type="ARBA" id="ARBA00031702"/>
    </source>
</evidence>
<dbReference type="InterPro" id="IPR036108">
    <property type="entry name" value="4pyrrol_syn_uPrphyn_synt_sf"/>
</dbReference>
<evidence type="ECO:0000256" key="4">
    <source>
        <dbReference type="ARBA" id="ARBA00023133"/>
    </source>
</evidence>
<dbReference type="GO" id="GO:0006785">
    <property type="term" value="P:heme B biosynthetic process"/>
    <property type="evidence" value="ECO:0007669"/>
    <property type="project" value="UniProtKB-ARBA"/>
</dbReference>
<evidence type="ECO:0000313" key="14">
    <source>
        <dbReference type="RefSeq" id="XP_015592497.1"/>
    </source>
</evidence>
<dbReference type="InterPro" id="IPR003754">
    <property type="entry name" value="4pyrrol_synth_uPrphyn_synth"/>
</dbReference>
<dbReference type="EC" id="4.2.1.75" evidence="3"/>
<proteinExistence type="inferred from homology"/>
<dbReference type="Gene3D" id="3.40.50.10090">
    <property type="match status" value="2"/>
</dbReference>
<feature type="domain" description="Tetrapyrrole biosynthesis uroporphyrinogen III synthase" evidence="12">
    <location>
        <begin position="23"/>
        <end position="252"/>
    </location>
</feature>
<dbReference type="RefSeq" id="XP_024939492.1">
    <property type="nucleotide sequence ID" value="XM_025083724.1"/>
</dbReference>
<sequence>MALGRKKVILCKGQNDKDQTQKTYTEVLESAGYTCEHLPALRFEFMNLQELLTCLLTSQSYSGIIFTSTRAVEAVNLAIKESKNVNIINLWKSLPAYCVGPATRTAANNSLGLENCPGAESGNAEQLGKQILNDQCQESAPLLYPCSEIARDTLSKILTTGGVKMKKLVVYRTLPSKTLEEDILKTINPLPHAFVFFSPSIVKYTLSLLKNHGILEKTKAVAIGSVTGHVLKEANVKVYAIAGKPDPISLVQAIKAADNNESNRTNME</sequence>
<gene>
    <name evidence="14 15 16" type="primary">LOC107266489</name>
</gene>
<comment type="pathway">
    <text evidence="1">Porphyrin-containing compound metabolism; protoporphyrin-IX biosynthesis; coproporphyrinogen-III from 5-aminolevulinate: step 3/4.</text>
</comment>
<accession>A0AAJ7BRG4</accession>
<evidence type="ECO:0000256" key="5">
    <source>
        <dbReference type="ARBA" id="ARBA00023239"/>
    </source>
</evidence>
<dbReference type="FunFam" id="3.40.50.10090:FF:000003">
    <property type="entry name" value="uroporphyrinogen-III synthase"/>
    <property type="match status" value="1"/>
</dbReference>
<keyword evidence="5" id="KW-0456">Lyase</keyword>
<comment type="similarity">
    <text evidence="2">Belongs to the uroporphyrinogen-III synthase family.</text>
</comment>
<dbReference type="AlphaFoldDB" id="A0AAJ7BRG4"/>
<dbReference type="PANTHER" id="PTHR12390:SF0">
    <property type="entry name" value="UROPORPHYRINOGEN-III SYNTHASE"/>
    <property type="match status" value="1"/>
</dbReference>
<keyword evidence="13" id="KW-1185">Reference proteome</keyword>
<evidence type="ECO:0000256" key="11">
    <source>
        <dbReference type="ARBA" id="ARBA00060039"/>
    </source>
</evidence>
<dbReference type="Proteomes" id="UP000694920">
    <property type="component" value="Unplaced"/>
</dbReference>
<dbReference type="CDD" id="cd06578">
    <property type="entry name" value="HemD"/>
    <property type="match status" value="1"/>
</dbReference>
<dbReference type="GO" id="GO:0004852">
    <property type="term" value="F:uroporphyrinogen-III synthase activity"/>
    <property type="evidence" value="ECO:0007669"/>
    <property type="project" value="UniProtKB-EC"/>
</dbReference>
<dbReference type="InterPro" id="IPR039793">
    <property type="entry name" value="UROS/Hem4"/>
</dbReference>
<dbReference type="SUPFAM" id="SSF69618">
    <property type="entry name" value="HemD-like"/>
    <property type="match status" value="1"/>
</dbReference>
<dbReference type="GO" id="GO:0005829">
    <property type="term" value="C:cytosol"/>
    <property type="evidence" value="ECO:0007669"/>
    <property type="project" value="TreeGrafter"/>
</dbReference>
<dbReference type="GeneID" id="107266489"/>
<dbReference type="PANTHER" id="PTHR12390">
    <property type="entry name" value="UROPORPHYRINOGEN III SYNTHASE"/>
    <property type="match status" value="1"/>
</dbReference>
<evidence type="ECO:0000256" key="9">
    <source>
        <dbReference type="ARBA" id="ARBA00040167"/>
    </source>
</evidence>
<evidence type="ECO:0000313" key="13">
    <source>
        <dbReference type="Proteomes" id="UP000694920"/>
    </source>
</evidence>
<dbReference type="CTD" id="31817"/>
<organism evidence="13 14">
    <name type="scientific">Cephus cinctus</name>
    <name type="common">Wheat stem sawfly</name>
    <dbReference type="NCBI Taxonomy" id="211228"/>
    <lineage>
        <taxon>Eukaryota</taxon>
        <taxon>Metazoa</taxon>
        <taxon>Ecdysozoa</taxon>
        <taxon>Arthropoda</taxon>
        <taxon>Hexapoda</taxon>
        <taxon>Insecta</taxon>
        <taxon>Pterygota</taxon>
        <taxon>Neoptera</taxon>
        <taxon>Endopterygota</taxon>
        <taxon>Hymenoptera</taxon>
        <taxon>Cephoidea</taxon>
        <taxon>Cephidae</taxon>
        <taxon>Cephus</taxon>
    </lineage>
</organism>
<name>A0AAJ7BRG4_CEPCN</name>
<comment type="catalytic activity">
    <reaction evidence="10">
        <text>hydroxymethylbilane = uroporphyrinogen III + H2O</text>
        <dbReference type="Rhea" id="RHEA:18965"/>
        <dbReference type="ChEBI" id="CHEBI:15377"/>
        <dbReference type="ChEBI" id="CHEBI:57308"/>
        <dbReference type="ChEBI" id="CHEBI:57845"/>
        <dbReference type="EC" id="4.2.1.75"/>
    </reaction>
</comment>
<protein>
    <recommendedName>
        <fullName evidence="9">Uroporphyrinogen-III synthase</fullName>
        <ecNumber evidence="3">4.2.1.75</ecNumber>
    </recommendedName>
    <alternativeName>
        <fullName evidence="8">Hydroxymethylbilane hydrolyase [cyclizing]</fullName>
    </alternativeName>
    <alternativeName>
        <fullName evidence="7">Uroporphyrinogen-III cosynthase</fullName>
    </alternativeName>
</protein>
<dbReference type="RefSeq" id="XP_024939493.1">
    <property type="nucleotide sequence ID" value="XM_025083725.1"/>
</dbReference>
<evidence type="ECO:0000256" key="3">
    <source>
        <dbReference type="ARBA" id="ARBA00013109"/>
    </source>
</evidence>
<dbReference type="KEGG" id="ccin:107266489"/>
<comment type="function">
    <text evidence="11">Catalyzes cyclization of the linear tetrapyrrole, hydroxymethylbilane, to the macrocyclic uroporphyrinogen III, the branch point for the various sub-pathways leading to the wide diversity of porphyrins. Porphyrins act as cofactors for a multitude of enzymes that perform a variety of processes within the cell such as methionine synthesis (vitamin B12) or oxygen transport (heme).</text>
</comment>
<evidence type="ECO:0000313" key="16">
    <source>
        <dbReference type="RefSeq" id="XP_024939493.1"/>
    </source>
</evidence>
<evidence type="ECO:0000313" key="15">
    <source>
        <dbReference type="RefSeq" id="XP_024939492.1"/>
    </source>
</evidence>
<dbReference type="Pfam" id="PF02602">
    <property type="entry name" value="HEM4"/>
    <property type="match status" value="1"/>
</dbReference>
<reference evidence="14 15" key="1">
    <citation type="submission" date="2025-04" db="UniProtKB">
        <authorList>
            <consortium name="RefSeq"/>
        </authorList>
    </citation>
    <scope>IDENTIFICATION</scope>
</reference>